<accession>F0X2M8</accession>
<reference evidence="1" key="1">
    <citation type="journal article" date="2011" name="PLoS Biol.">
        <title>Gene gain and loss during evolution of obligate parasitism in the white rust pathogen of Arabidopsis thaliana.</title>
        <authorList>
            <person name="Kemen E."/>
            <person name="Gardiner A."/>
            <person name="Schultz-Larsen T."/>
            <person name="Kemen A.C."/>
            <person name="Balmuth A.L."/>
            <person name="Robert-Seilaniantz A."/>
            <person name="Bailey K."/>
            <person name="Holub E."/>
            <person name="Studholme D.J."/>
            <person name="Maclean D."/>
            <person name="Jones J.D."/>
        </authorList>
    </citation>
    <scope>NUCLEOTIDE SEQUENCE</scope>
</reference>
<protein>
    <submittedName>
        <fullName evidence="1">Uncharacterized protein AlNc14C1310G12881</fullName>
    </submittedName>
</protein>
<organism evidence="1">
    <name type="scientific">Albugo laibachii Nc14</name>
    <dbReference type="NCBI Taxonomy" id="890382"/>
    <lineage>
        <taxon>Eukaryota</taxon>
        <taxon>Sar</taxon>
        <taxon>Stramenopiles</taxon>
        <taxon>Oomycota</taxon>
        <taxon>Peronosporomycetes</taxon>
        <taxon>Albuginales</taxon>
        <taxon>Albuginaceae</taxon>
        <taxon>Albugo</taxon>
    </lineage>
</organism>
<dbReference type="EMBL" id="FR824962">
    <property type="protein sequence ID" value="CCA28145.1"/>
    <property type="molecule type" value="Genomic_DNA"/>
</dbReference>
<proteinExistence type="predicted"/>
<sequence length="383" mass="43109">MAPAKAPANNIDVAWLNKFRQDNPHRVRYVPSDDLFQAIEDAVAANALAATFYMLALREVQKSRIDPCDKIEMFIPAPRLTATFRLDEILLALHQEAQTATWKMALDSLCDFESIKNRGLRFNCFDKAVALKLGGTAIRCMGMQFLVPPYRCFGDWYFIELNKVPMGVSDDAIAGYFEPMVIWFRSKTAPVQLFPDDRQPIREITFPGFPDPVYVHNKHRAYNQVMPPSIMAKKAAAKAAQALQPSQNTLWHMDLSPQLPSPIASLECPTTKASFETWSYVSKQRNCQVSPPPSSGKVVDILTCTEEEEAFFDLPITPTSDQLALSPLEEDEGHDITRVVSVDDCGVVRSNPLYPIDSIASMLEEQCLHKDPRELVDKASRRR</sequence>
<dbReference type="HOGENOM" id="CLU_722434_0_0_1"/>
<evidence type="ECO:0000313" key="1">
    <source>
        <dbReference type="EMBL" id="CCA28145.1"/>
    </source>
</evidence>
<dbReference type="AlphaFoldDB" id="F0X2M8"/>
<name>F0X2M8_9STRA</name>
<gene>
    <name evidence="1" type="primary">AlNc14C1310G12881</name>
    <name evidence="1" type="ORF">ALNC14_142890</name>
</gene>
<reference evidence="1" key="2">
    <citation type="submission" date="2011-02" db="EMBL/GenBank/DDBJ databases">
        <authorList>
            <person name="MacLean D."/>
        </authorList>
    </citation>
    <scope>NUCLEOTIDE SEQUENCE</scope>
</reference>